<protein>
    <submittedName>
        <fullName evidence="2">Uncharacterized protein</fullName>
    </submittedName>
</protein>
<evidence type="ECO:0000313" key="3">
    <source>
        <dbReference type="Proteomes" id="UP000315700"/>
    </source>
</evidence>
<reference evidence="2 3" key="1">
    <citation type="submission" date="2019-02" db="EMBL/GenBank/DDBJ databases">
        <title>Deep-cultivation of Planctomycetes and their phenomic and genomic characterization uncovers novel biology.</title>
        <authorList>
            <person name="Wiegand S."/>
            <person name="Jogler M."/>
            <person name="Boedeker C."/>
            <person name="Pinto D."/>
            <person name="Vollmers J."/>
            <person name="Rivas-Marin E."/>
            <person name="Kohn T."/>
            <person name="Peeters S.H."/>
            <person name="Heuer A."/>
            <person name="Rast P."/>
            <person name="Oberbeckmann S."/>
            <person name="Bunk B."/>
            <person name="Jeske O."/>
            <person name="Meyerdierks A."/>
            <person name="Storesund J.E."/>
            <person name="Kallscheuer N."/>
            <person name="Luecker S."/>
            <person name="Lage O.M."/>
            <person name="Pohl T."/>
            <person name="Merkel B.J."/>
            <person name="Hornburger P."/>
            <person name="Mueller R.-W."/>
            <person name="Bruemmer F."/>
            <person name="Labrenz M."/>
            <person name="Spormann A.M."/>
            <person name="Op den Camp H."/>
            <person name="Overmann J."/>
            <person name="Amann R."/>
            <person name="Jetten M.S.M."/>
            <person name="Mascher T."/>
            <person name="Medema M.H."/>
            <person name="Devos D.P."/>
            <person name="Kaster A.-K."/>
            <person name="Ovreas L."/>
            <person name="Rohde M."/>
            <person name="Galperin M.Y."/>
            <person name="Jogler C."/>
        </authorList>
    </citation>
    <scope>NUCLEOTIDE SEQUENCE [LARGE SCALE GENOMIC DNA]</scope>
    <source>
        <strain evidence="2 3">Pan44</strain>
    </source>
</reference>
<dbReference type="RefSeq" id="WP_145026756.1">
    <property type="nucleotide sequence ID" value="NZ_CP036271.1"/>
</dbReference>
<name>A0A517S8H3_9PLAN</name>
<dbReference type="KEGG" id="ccos:Pan44_04290"/>
<evidence type="ECO:0000313" key="2">
    <source>
        <dbReference type="EMBL" id="QDT52418.1"/>
    </source>
</evidence>
<dbReference type="OrthoDB" id="291702at2"/>
<keyword evidence="1" id="KW-0812">Transmembrane</keyword>
<feature type="transmembrane region" description="Helical" evidence="1">
    <location>
        <begin position="62"/>
        <end position="84"/>
    </location>
</feature>
<dbReference type="InParanoid" id="A0A517S8H3"/>
<keyword evidence="1" id="KW-1133">Transmembrane helix</keyword>
<keyword evidence="3" id="KW-1185">Reference proteome</keyword>
<keyword evidence="1" id="KW-0472">Membrane</keyword>
<gene>
    <name evidence="2" type="ORF">Pan44_04290</name>
</gene>
<evidence type="ECO:0000256" key="1">
    <source>
        <dbReference type="SAM" id="Phobius"/>
    </source>
</evidence>
<sequence length="146" mass="16004">MRILYSPEQLDRHISRHHCWILAGSSIGALAINFHSDGLLTASACVTLGAVPGPVASYREEAGIWMLAILSGMIGLGFYGALAVPRVTNLWDQQRHPWALGLDLVIATKVTWLQVRALASVTVWNQLWYRTGNGPARPTTFNEANP</sequence>
<proteinExistence type="predicted"/>
<dbReference type="Proteomes" id="UP000315700">
    <property type="component" value="Chromosome"/>
</dbReference>
<feature type="transmembrane region" description="Helical" evidence="1">
    <location>
        <begin position="20"/>
        <end position="50"/>
    </location>
</feature>
<dbReference type="AlphaFoldDB" id="A0A517S8H3"/>
<accession>A0A517S8H3</accession>
<dbReference type="EMBL" id="CP036271">
    <property type="protein sequence ID" value="QDT52418.1"/>
    <property type="molecule type" value="Genomic_DNA"/>
</dbReference>
<organism evidence="2 3">
    <name type="scientific">Caulifigura coniformis</name>
    <dbReference type="NCBI Taxonomy" id="2527983"/>
    <lineage>
        <taxon>Bacteria</taxon>
        <taxon>Pseudomonadati</taxon>
        <taxon>Planctomycetota</taxon>
        <taxon>Planctomycetia</taxon>
        <taxon>Planctomycetales</taxon>
        <taxon>Planctomycetaceae</taxon>
        <taxon>Caulifigura</taxon>
    </lineage>
</organism>